<comment type="caution">
    <text evidence="4">The sequence shown here is derived from an EMBL/GenBank/DDBJ whole genome shotgun (WGS) entry which is preliminary data.</text>
</comment>
<keyword evidence="3" id="KW-0443">Lipid metabolism</keyword>
<evidence type="ECO:0000256" key="3">
    <source>
        <dbReference type="ARBA" id="ARBA00023098"/>
    </source>
</evidence>
<dbReference type="PIRSF" id="PIRSF011489">
    <property type="entry name" value="DUF479"/>
    <property type="match status" value="1"/>
</dbReference>
<dbReference type="PANTHER" id="PTHR38764">
    <property type="entry name" value="ACYL CARRIER PROTEIN PHOSPHODIESTERASE"/>
    <property type="match status" value="1"/>
</dbReference>
<proteinExistence type="predicted"/>
<gene>
    <name evidence="4" type="ORF">BC349_16880</name>
</gene>
<evidence type="ECO:0000256" key="2">
    <source>
        <dbReference type="ARBA" id="ARBA00022801"/>
    </source>
</evidence>
<dbReference type="PANTHER" id="PTHR38764:SF1">
    <property type="entry name" value="ACYL CARRIER PROTEIN PHOSPHODIESTERASE"/>
    <property type="match status" value="1"/>
</dbReference>
<reference evidence="4 5" key="1">
    <citation type="submission" date="2016-07" db="EMBL/GenBank/DDBJ databases">
        <title>Genome analysis of Flavihumibacter stibioxidans YS-17.</title>
        <authorList>
            <person name="Shi K."/>
            <person name="Han Y."/>
            <person name="Wang G."/>
        </authorList>
    </citation>
    <scope>NUCLEOTIDE SEQUENCE [LARGE SCALE GENOMIC DNA]</scope>
    <source>
        <strain evidence="4 5">YS-17</strain>
    </source>
</reference>
<name>A0ABR7MD35_9BACT</name>
<evidence type="ECO:0000256" key="1">
    <source>
        <dbReference type="ARBA" id="ARBA00022516"/>
    </source>
</evidence>
<organism evidence="4 5">
    <name type="scientific">Flavihumibacter stibioxidans</name>
    <dbReference type="NCBI Taxonomy" id="1834163"/>
    <lineage>
        <taxon>Bacteria</taxon>
        <taxon>Pseudomonadati</taxon>
        <taxon>Bacteroidota</taxon>
        <taxon>Chitinophagia</taxon>
        <taxon>Chitinophagales</taxon>
        <taxon>Chitinophagaceae</taxon>
        <taxon>Flavihumibacter</taxon>
    </lineage>
</organism>
<evidence type="ECO:0000313" key="4">
    <source>
        <dbReference type="EMBL" id="MBC6492734.1"/>
    </source>
</evidence>
<dbReference type="Pfam" id="PF04336">
    <property type="entry name" value="ACP_PD"/>
    <property type="match status" value="1"/>
</dbReference>
<dbReference type="InterPro" id="IPR007431">
    <property type="entry name" value="ACP_PD"/>
</dbReference>
<keyword evidence="5" id="KW-1185">Reference proteome</keyword>
<accession>A0ABR7MD35</accession>
<dbReference type="EMBL" id="MBUA01000029">
    <property type="protein sequence ID" value="MBC6492734.1"/>
    <property type="molecule type" value="Genomic_DNA"/>
</dbReference>
<evidence type="ECO:0000313" key="5">
    <source>
        <dbReference type="Proteomes" id="UP000765802"/>
    </source>
</evidence>
<evidence type="ECO:0008006" key="6">
    <source>
        <dbReference type="Google" id="ProtNLM"/>
    </source>
</evidence>
<sequence>MNFLAHAYLSFRQPELLVGNLISDFVKGKSKYGYPEAILRGIDLHRAIDQFTDTHPVNAYAKKVFKPAVGLYASAFVDVVYDHFLATDQLAFPADSLAVFSQWVYQTAGEHSEHFPEKFAGTYPYMKEQDWLTNYQHRWGIEKSMGGLVRRAKYLEDASEAFAAFEAQYELLEKCYHRFFPELLLFVNNYYRKQLTSPGTTD</sequence>
<dbReference type="Proteomes" id="UP000765802">
    <property type="component" value="Unassembled WGS sequence"/>
</dbReference>
<dbReference type="RefSeq" id="WP_187258053.1">
    <property type="nucleotide sequence ID" value="NZ_JBHULF010000019.1"/>
</dbReference>
<keyword evidence="2" id="KW-0378">Hydrolase</keyword>
<protein>
    <recommendedName>
        <fullName evidence="6">Acyl carrier protein phosphodiesterase</fullName>
    </recommendedName>
</protein>
<keyword evidence="1" id="KW-0444">Lipid biosynthesis</keyword>